<dbReference type="EMBL" id="JAHRHJ020000010">
    <property type="protein sequence ID" value="KAH9298198.1"/>
    <property type="molecule type" value="Genomic_DNA"/>
</dbReference>
<reference evidence="9 10" key="1">
    <citation type="journal article" date="2021" name="Nat. Plants">
        <title>The Taxus genome provides insights into paclitaxel biosynthesis.</title>
        <authorList>
            <person name="Xiong X."/>
            <person name="Gou J."/>
            <person name="Liao Q."/>
            <person name="Li Y."/>
            <person name="Zhou Q."/>
            <person name="Bi G."/>
            <person name="Li C."/>
            <person name="Du R."/>
            <person name="Wang X."/>
            <person name="Sun T."/>
            <person name="Guo L."/>
            <person name="Liang H."/>
            <person name="Lu P."/>
            <person name="Wu Y."/>
            <person name="Zhang Z."/>
            <person name="Ro D.K."/>
            <person name="Shang Y."/>
            <person name="Huang S."/>
            <person name="Yan J."/>
        </authorList>
    </citation>
    <scope>NUCLEOTIDE SEQUENCE [LARGE SCALE GENOMIC DNA]</scope>
    <source>
        <strain evidence="9">Ta-2019</strain>
    </source>
</reference>
<dbReference type="AlphaFoldDB" id="A0AA38CGC8"/>
<name>A0AA38CGC8_TAXCH</name>
<evidence type="ECO:0000313" key="9">
    <source>
        <dbReference type="EMBL" id="KAH9298198.1"/>
    </source>
</evidence>
<proteinExistence type="predicted"/>
<dbReference type="Proteomes" id="UP000824469">
    <property type="component" value="Unassembled WGS sequence"/>
</dbReference>
<organism evidence="9 10">
    <name type="scientific">Taxus chinensis</name>
    <name type="common">Chinese yew</name>
    <name type="synonym">Taxus wallichiana var. chinensis</name>
    <dbReference type="NCBI Taxonomy" id="29808"/>
    <lineage>
        <taxon>Eukaryota</taxon>
        <taxon>Viridiplantae</taxon>
        <taxon>Streptophyta</taxon>
        <taxon>Embryophyta</taxon>
        <taxon>Tracheophyta</taxon>
        <taxon>Spermatophyta</taxon>
        <taxon>Pinopsida</taxon>
        <taxon>Pinidae</taxon>
        <taxon>Conifers II</taxon>
        <taxon>Cupressales</taxon>
        <taxon>Taxaceae</taxon>
        <taxon>Taxus</taxon>
    </lineage>
</organism>
<comment type="caution">
    <text evidence="9">The sequence shown here is derived from an EMBL/GenBank/DDBJ whole genome shotgun (WGS) entry which is preliminary data.</text>
</comment>
<protein>
    <recommendedName>
        <fullName evidence="8">Amino acid transporter transmembrane domain-containing protein</fullName>
    </recommendedName>
</protein>
<evidence type="ECO:0000313" key="10">
    <source>
        <dbReference type="Proteomes" id="UP000824469"/>
    </source>
</evidence>
<evidence type="ECO:0000256" key="2">
    <source>
        <dbReference type="ARBA" id="ARBA00022448"/>
    </source>
</evidence>
<dbReference type="GO" id="GO:0016020">
    <property type="term" value="C:membrane"/>
    <property type="evidence" value="ECO:0007669"/>
    <property type="project" value="UniProtKB-SubCell"/>
</dbReference>
<feature type="non-terminal residue" evidence="9">
    <location>
        <position position="123"/>
    </location>
</feature>
<feature type="domain" description="Amino acid transporter transmembrane" evidence="8">
    <location>
        <begin position="46"/>
        <end position="120"/>
    </location>
</feature>
<feature type="transmembrane region" description="Helical" evidence="7">
    <location>
        <begin position="75"/>
        <end position="97"/>
    </location>
</feature>
<keyword evidence="4" id="KW-0029">Amino-acid transport</keyword>
<keyword evidence="5 7" id="KW-1133">Transmembrane helix</keyword>
<keyword evidence="2" id="KW-0813">Transport</keyword>
<evidence type="ECO:0000256" key="1">
    <source>
        <dbReference type="ARBA" id="ARBA00004370"/>
    </source>
</evidence>
<dbReference type="InterPro" id="IPR013057">
    <property type="entry name" value="AA_transpt_TM"/>
</dbReference>
<accession>A0AA38CGC8</accession>
<evidence type="ECO:0000256" key="3">
    <source>
        <dbReference type="ARBA" id="ARBA00022692"/>
    </source>
</evidence>
<evidence type="ECO:0000256" key="6">
    <source>
        <dbReference type="ARBA" id="ARBA00023136"/>
    </source>
</evidence>
<dbReference type="Pfam" id="PF01490">
    <property type="entry name" value="Aa_trans"/>
    <property type="match status" value="1"/>
</dbReference>
<evidence type="ECO:0000259" key="8">
    <source>
        <dbReference type="Pfam" id="PF01490"/>
    </source>
</evidence>
<dbReference type="OMA" id="NRHDEDA"/>
<dbReference type="PANTHER" id="PTHR48017">
    <property type="entry name" value="OS05G0424000 PROTEIN-RELATED"/>
    <property type="match status" value="1"/>
</dbReference>
<keyword evidence="10" id="KW-1185">Reference proteome</keyword>
<evidence type="ECO:0000256" key="4">
    <source>
        <dbReference type="ARBA" id="ARBA00022970"/>
    </source>
</evidence>
<evidence type="ECO:0000256" key="5">
    <source>
        <dbReference type="ARBA" id="ARBA00022989"/>
    </source>
</evidence>
<keyword evidence="3 7" id="KW-0812">Transmembrane</keyword>
<gene>
    <name evidence="9" type="ORF">KI387_029880</name>
</gene>
<dbReference type="GO" id="GO:0006865">
    <property type="term" value="P:amino acid transport"/>
    <property type="evidence" value="ECO:0007669"/>
    <property type="project" value="UniProtKB-KW"/>
</dbReference>
<comment type="subcellular location">
    <subcellularLocation>
        <location evidence="1">Membrane</location>
    </subcellularLocation>
</comment>
<evidence type="ECO:0000256" key="7">
    <source>
        <dbReference type="SAM" id="Phobius"/>
    </source>
</evidence>
<sequence length="123" mass="13595">MEYAKLLSTPNREILDQHGMTRRNDDEDDDAGRKGDGGAAFVLVSKGTWWHAGFHLTTAIAGPSILTLPYALSCMGWTVGVLSLSIAGAVTFYSYFLMSKVLDNCDKNGRRHIRFRELASDIL</sequence>
<keyword evidence="6 7" id="KW-0472">Membrane</keyword>